<keyword evidence="3" id="KW-1185">Reference proteome</keyword>
<dbReference type="InterPro" id="IPR001584">
    <property type="entry name" value="Integrase_cat-core"/>
</dbReference>
<dbReference type="Proteomes" id="UP001160148">
    <property type="component" value="Unassembled WGS sequence"/>
</dbReference>
<dbReference type="InterPro" id="IPR012337">
    <property type="entry name" value="RNaseH-like_sf"/>
</dbReference>
<reference evidence="2 3" key="1">
    <citation type="submission" date="2023-01" db="EMBL/GenBank/DDBJ databases">
        <authorList>
            <person name="Whitehead M."/>
        </authorList>
    </citation>
    <scope>NUCLEOTIDE SEQUENCE [LARGE SCALE GENOMIC DNA]</scope>
</reference>
<dbReference type="PANTHER" id="PTHR37984:SF5">
    <property type="entry name" value="PROTEIN NYNRIN-LIKE"/>
    <property type="match status" value="1"/>
</dbReference>
<evidence type="ECO:0000259" key="1">
    <source>
        <dbReference type="PROSITE" id="PS50994"/>
    </source>
</evidence>
<evidence type="ECO:0000313" key="3">
    <source>
        <dbReference type="Proteomes" id="UP001160148"/>
    </source>
</evidence>
<comment type="caution">
    <text evidence="2">The sequence shown here is derived from an EMBL/GenBank/DDBJ whole genome shotgun (WGS) entry which is preliminary data.</text>
</comment>
<dbReference type="Pfam" id="PF00665">
    <property type="entry name" value="rve"/>
    <property type="match status" value="1"/>
</dbReference>
<name>A0AAV0X8V6_9HEMI</name>
<dbReference type="GO" id="GO:0003676">
    <property type="term" value="F:nucleic acid binding"/>
    <property type="evidence" value="ECO:0007669"/>
    <property type="project" value="InterPro"/>
</dbReference>
<accession>A0AAV0X8V6</accession>
<gene>
    <name evidence="2" type="ORF">MEUPH1_LOCUS19174</name>
</gene>
<dbReference type="SUPFAM" id="SSF53098">
    <property type="entry name" value="Ribonuclease H-like"/>
    <property type="match status" value="1"/>
</dbReference>
<dbReference type="Gene3D" id="3.30.420.10">
    <property type="entry name" value="Ribonuclease H-like superfamily/Ribonuclease H"/>
    <property type="match status" value="1"/>
</dbReference>
<dbReference type="GO" id="GO:0015074">
    <property type="term" value="P:DNA integration"/>
    <property type="evidence" value="ECO:0007669"/>
    <property type="project" value="InterPro"/>
</dbReference>
<feature type="domain" description="Integrase catalytic" evidence="1">
    <location>
        <begin position="80"/>
        <end position="246"/>
    </location>
</feature>
<dbReference type="AlphaFoldDB" id="A0AAV0X8V6"/>
<dbReference type="InterPro" id="IPR036397">
    <property type="entry name" value="RNaseH_sf"/>
</dbReference>
<organism evidence="2 3">
    <name type="scientific">Macrosiphum euphorbiae</name>
    <name type="common">potato aphid</name>
    <dbReference type="NCBI Taxonomy" id="13131"/>
    <lineage>
        <taxon>Eukaryota</taxon>
        <taxon>Metazoa</taxon>
        <taxon>Ecdysozoa</taxon>
        <taxon>Arthropoda</taxon>
        <taxon>Hexapoda</taxon>
        <taxon>Insecta</taxon>
        <taxon>Pterygota</taxon>
        <taxon>Neoptera</taxon>
        <taxon>Paraneoptera</taxon>
        <taxon>Hemiptera</taxon>
        <taxon>Sternorrhyncha</taxon>
        <taxon>Aphidomorpha</taxon>
        <taxon>Aphidoidea</taxon>
        <taxon>Aphididae</taxon>
        <taxon>Macrosiphini</taxon>
        <taxon>Macrosiphum</taxon>
    </lineage>
</organism>
<protein>
    <recommendedName>
        <fullName evidence="1">Integrase catalytic domain-containing protein</fullName>
    </recommendedName>
</protein>
<dbReference type="PANTHER" id="PTHR37984">
    <property type="entry name" value="PROTEIN CBG26694"/>
    <property type="match status" value="1"/>
</dbReference>
<dbReference type="EMBL" id="CARXXK010000003">
    <property type="protein sequence ID" value="CAI6364333.1"/>
    <property type="molecule type" value="Genomic_DNA"/>
</dbReference>
<dbReference type="PROSITE" id="PS50994">
    <property type="entry name" value="INTEGRASE"/>
    <property type="match status" value="1"/>
</dbReference>
<evidence type="ECO:0000313" key="2">
    <source>
        <dbReference type="EMBL" id="CAI6364333.1"/>
    </source>
</evidence>
<dbReference type="InterPro" id="IPR050951">
    <property type="entry name" value="Retrovirus_Pol_polyprotein"/>
</dbReference>
<sequence length="459" mass="52254">MEKLIVPVSNEGNDLKYYVFNEELFNIIHDTHLTIGHGGRNRMEYELNKKYKNITRESIMLYLNLCISCQKKGSTAKKGLVVKPIISNELNSRCQIDLIDMQAQPDGNYKFILVYQDHLTKFVLLRPLTHKRAKEVAYVLLDIFTTFGAPAILQSDNGREFVNKIINELCNMWEDLKIVHGKPRHSQSQGSVERANQDVENILATWLQDNKTKKWSEGLKFVQLMKNRSLHHGIKCSPYEAMFGCSAKIGLKSSVLPISIINKLKTEEDLEAAITSMNTGDHCEVDETLIEEKNEEEKIDNRINKITAVRTESVVNLKTQANRMKKASEKRFCEAKVGETVKIKIPDVDRARSDLRCILGVILAVHDDNYKIGTTEGKLEHTYSRNQFTMCKEKLVTVEEVPDLTITLREAARKYSNLGGQGFDRCNCTQQCSNKKCKCKAAGKKCNSKCHSNNNCKNK</sequence>
<proteinExistence type="predicted"/>